<accession>A0A9W7TRK8</accession>
<proteinExistence type="predicted"/>
<feature type="non-terminal residue" evidence="1">
    <location>
        <position position="152"/>
    </location>
</feature>
<evidence type="ECO:0000313" key="2">
    <source>
        <dbReference type="Proteomes" id="UP001059041"/>
    </source>
</evidence>
<protein>
    <submittedName>
        <fullName evidence="1">Uncharacterized protein</fullName>
    </submittedName>
</protein>
<organism evidence="1 2">
    <name type="scientific">Triplophysa rosa</name>
    <name type="common">Cave loach</name>
    <dbReference type="NCBI Taxonomy" id="992332"/>
    <lineage>
        <taxon>Eukaryota</taxon>
        <taxon>Metazoa</taxon>
        <taxon>Chordata</taxon>
        <taxon>Craniata</taxon>
        <taxon>Vertebrata</taxon>
        <taxon>Euteleostomi</taxon>
        <taxon>Actinopterygii</taxon>
        <taxon>Neopterygii</taxon>
        <taxon>Teleostei</taxon>
        <taxon>Ostariophysi</taxon>
        <taxon>Cypriniformes</taxon>
        <taxon>Nemacheilidae</taxon>
        <taxon>Triplophysa</taxon>
    </lineage>
</organism>
<comment type="caution">
    <text evidence="1">The sequence shown here is derived from an EMBL/GenBank/DDBJ whole genome shotgun (WGS) entry which is preliminary data.</text>
</comment>
<sequence>DFLAPAEEHGLKSNIPHCGQEDISDWSGFMQRRTRNRSLAPRHTQQHIISQTAGKHGRHLKIRGEATKERAAQLEGSVCARLIPRDPYFETAEPNNNLFCFLRVILWNPGRLRVERESDDDGDVYGVSMKVMSVDQFSCLSVFKGVSSVQQN</sequence>
<keyword evidence="2" id="KW-1185">Reference proteome</keyword>
<dbReference type="EMBL" id="JAFHDT010000011">
    <property type="protein sequence ID" value="KAI7804025.1"/>
    <property type="molecule type" value="Genomic_DNA"/>
</dbReference>
<evidence type="ECO:0000313" key="1">
    <source>
        <dbReference type="EMBL" id="KAI7804025.1"/>
    </source>
</evidence>
<gene>
    <name evidence="1" type="ORF">IRJ41_019755</name>
</gene>
<dbReference type="Proteomes" id="UP001059041">
    <property type="component" value="Linkage Group LG11"/>
</dbReference>
<reference evidence="1" key="1">
    <citation type="submission" date="2021-02" db="EMBL/GenBank/DDBJ databases">
        <title>Comparative genomics reveals that relaxation of natural selection precedes convergent phenotypic evolution of cavefish.</title>
        <authorList>
            <person name="Peng Z."/>
        </authorList>
    </citation>
    <scope>NUCLEOTIDE SEQUENCE</scope>
    <source>
        <tissue evidence="1">Muscle</tissue>
    </source>
</reference>
<dbReference type="AlphaFoldDB" id="A0A9W7TRK8"/>
<name>A0A9W7TRK8_TRIRA</name>